<dbReference type="KEGG" id="nwl:NWFMUON74_28740"/>
<dbReference type="AlphaFoldDB" id="A0A7G1KII5"/>
<accession>A0A7G1KII5</accession>
<name>A0A7G1KII5_9NOCA</name>
<dbReference type="GeneID" id="80347423"/>
<reference evidence="1 2" key="1">
    <citation type="submission" date="2020-08" db="EMBL/GenBank/DDBJ databases">
        <title>Genome Sequencing of Nocardia wallacei strain FMUON74 and assembly.</title>
        <authorList>
            <person name="Toyokawa M."/>
            <person name="Uesaka K."/>
        </authorList>
    </citation>
    <scope>NUCLEOTIDE SEQUENCE [LARGE SCALE GENOMIC DNA]</scope>
    <source>
        <strain evidence="1 2">FMUON74</strain>
    </source>
</reference>
<organism evidence="1 2">
    <name type="scientific">Nocardia wallacei</name>
    <dbReference type="NCBI Taxonomy" id="480035"/>
    <lineage>
        <taxon>Bacteria</taxon>
        <taxon>Bacillati</taxon>
        <taxon>Actinomycetota</taxon>
        <taxon>Actinomycetes</taxon>
        <taxon>Mycobacteriales</taxon>
        <taxon>Nocardiaceae</taxon>
        <taxon>Nocardia</taxon>
    </lineage>
</organism>
<keyword evidence="2" id="KW-1185">Reference proteome</keyword>
<dbReference type="EMBL" id="AP023396">
    <property type="protein sequence ID" value="BCK55102.1"/>
    <property type="molecule type" value="Genomic_DNA"/>
</dbReference>
<protein>
    <submittedName>
        <fullName evidence="1">Uncharacterized protein</fullName>
    </submittedName>
</protein>
<dbReference type="RefSeq" id="WP_342452780.1">
    <property type="nucleotide sequence ID" value="NZ_AP023396.1"/>
</dbReference>
<dbReference type="Proteomes" id="UP000516173">
    <property type="component" value="Chromosome"/>
</dbReference>
<gene>
    <name evidence="1" type="ORF">NWFMUON74_28740</name>
</gene>
<evidence type="ECO:0000313" key="2">
    <source>
        <dbReference type="Proteomes" id="UP000516173"/>
    </source>
</evidence>
<evidence type="ECO:0000313" key="1">
    <source>
        <dbReference type="EMBL" id="BCK55102.1"/>
    </source>
</evidence>
<proteinExistence type="predicted"/>
<sequence length="204" mass="21951">MATRSVDPIEQGVRALDSAARRRAHARRRPLRHRLAVVAPSAEDVIRHVGGWLFDRTYAGWEVTVLVSECSNVRPLGILGAEVLELEQSLAAPLHDTWPNAVAVAAQTYRADGRVRAGVLECLDRGLVEVAVWGDGLPAELDNRIAPVEHRVSVAARAFKACALAAAGFPAEQVAVTEAFRTGELRSDRRRAGDLVSARPAAGV</sequence>